<dbReference type="AlphaFoldDB" id="A0AAD4N130"/>
<protein>
    <submittedName>
        <fullName evidence="1">Uncharacterized protein</fullName>
    </submittedName>
</protein>
<proteinExistence type="predicted"/>
<dbReference type="Proteomes" id="UP001201812">
    <property type="component" value="Unassembled WGS sequence"/>
</dbReference>
<comment type="caution">
    <text evidence="1">The sequence shown here is derived from an EMBL/GenBank/DDBJ whole genome shotgun (WGS) entry which is preliminary data.</text>
</comment>
<evidence type="ECO:0000313" key="2">
    <source>
        <dbReference type="Proteomes" id="UP001201812"/>
    </source>
</evidence>
<dbReference type="EMBL" id="JAKKPZ010000016">
    <property type="protein sequence ID" value="KAI1713217.1"/>
    <property type="molecule type" value="Genomic_DNA"/>
</dbReference>
<organism evidence="1 2">
    <name type="scientific">Ditylenchus destructor</name>
    <dbReference type="NCBI Taxonomy" id="166010"/>
    <lineage>
        <taxon>Eukaryota</taxon>
        <taxon>Metazoa</taxon>
        <taxon>Ecdysozoa</taxon>
        <taxon>Nematoda</taxon>
        <taxon>Chromadorea</taxon>
        <taxon>Rhabditida</taxon>
        <taxon>Tylenchina</taxon>
        <taxon>Tylenchomorpha</taxon>
        <taxon>Sphaerularioidea</taxon>
        <taxon>Anguinidae</taxon>
        <taxon>Anguininae</taxon>
        <taxon>Ditylenchus</taxon>
    </lineage>
</organism>
<sequence>MSGQECSKRAQQTAHQWTIHWDAYALHSNVSSLTSQSSSHLQARTPLSGTFLGICLLRAHHSKLSSPTLFNMSLTNTFTHLSAFPECVGRTFRQPNIEHRFRQENVFAHTPSPKRVLKTLIGVIIEKRYPPDIASSKSNHKHRDGSSFICLVSYHND</sequence>
<gene>
    <name evidence="1" type="ORF">DdX_09291</name>
</gene>
<keyword evidence="2" id="KW-1185">Reference proteome</keyword>
<name>A0AAD4N130_9BILA</name>
<accession>A0AAD4N130</accession>
<evidence type="ECO:0000313" key="1">
    <source>
        <dbReference type="EMBL" id="KAI1713217.1"/>
    </source>
</evidence>
<reference evidence="1" key="1">
    <citation type="submission" date="2022-01" db="EMBL/GenBank/DDBJ databases">
        <title>Genome Sequence Resource for Two Populations of Ditylenchus destructor, the Migratory Endoparasitic Phytonematode.</title>
        <authorList>
            <person name="Zhang H."/>
            <person name="Lin R."/>
            <person name="Xie B."/>
        </authorList>
    </citation>
    <scope>NUCLEOTIDE SEQUENCE</scope>
    <source>
        <strain evidence="1">BazhouSP</strain>
    </source>
</reference>